<organism evidence="2 3">
    <name type="scientific">Dibothriocephalus latus</name>
    <name type="common">Fish tapeworm</name>
    <name type="synonym">Diphyllobothrium latum</name>
    <dbReference type="NCBI Taxonomy" id="60516"/>
    <lineage>
        <taxon>Eukaryota</taxon>
        <taxon>Metazoa</taxon>
        <taxon>Spiralia</taxon>
        <taxon>Lophotrochozoa</taxon>
        <taxon>Platyhelminthes</taxon>
        <taxon>Cestoda</taxon>
        <taxon>Eucestoda</taxon>
        <taxon>Diphyllobothriidea</taxon>
        <taxon>Diphyllobothriidae</taxon>
        <taxon>Dibothriocephalus</taxon>
    </lineage>
</organism>
<protein>
    <submittedName>
        <fullName evidence="2">Uncharacterized protein</fullName>
    </submittedName>
</protein>
<sequence length="113" mass="12461">MSAESGGVGVTPPTDRQAGYEAEDKRPALDEHYRVEQGAGRHSCRSDELKDDPVSGTDLAWHTCILTGVAEINDEDQRDYAQTTAYQDYNDDVHDGEEAGREELAAIPFGQYQ</sequence>
<dbReference type="Proteomes" id="UP000281553">
    <property type="component" value="Unassembled WGS sequence"/>
</dbReference>
<feature type="compositionally biased region" description="Basic and acidic residues" evidence="1">
    <location>
        <begin position="44"/>
        <end position="53"/>
    </location>
</feature>
<evidence type="ECO:0000256" key="1">
    <source>
        <dbReference type="SAM" id="MobiDB-lite"/>
    </source>
</evidence>
<accession>A0A3P6NZ48</accession>
<gene>
    <name evidence="2" type="ORF">DILT_LOCUS7</name>
</gene>
<reference evidence="2 3" key="1">
    <citation type="submission" date="2018-11" db="EMBL/GenBank/DDBJ databases">
        <authorList>
            <consortium name="Pathogen Informatics"/>
        </authorList>
    </citation>
    <scope>NUCLEOTIDE SEQUENCE [LARGE SCALE GENOMIC DNA]</scope>
</reference>
<dbReference type="AlphaFoldDB" id="A0A3P6NZ48"/>
<feature type="region of interest" description="Disordered" evidence="1">
    <location>
        <begin position="1"/>
        <end position="53"/>
    </location>
</feature>
<evidence type="ECO:0000313" key="2">
    <source>
        <dbReference type="EMBL" id="VDK29069.1"/>
    </source>
</evidence>
<feature type="region of interest" description="Disordered" evidence="1">
    <location>
        <begin position="89"/>
        <end position="113"/>
    </location>
</feature>
<feature type="compositionally biased region" description="Basic and acidic residues" evidence="1">
    <location>
        <begin position="91"/>
        <end position="104"/>
    </location>
</feature>
<proteinExistence type="predicted"/>
<name>A0A3P6NZ48_DIBLA</name>
<dbReference type="EMBL" id="UYRU01000023">
    <property type="protein sequence ID" value="VDK29069.1"/>
    <property type="molecule type" value="Genomic_DNA"/>
</dbReference>
<feature type="compositionally biased region" description="Basic and acidic residues" evidence="1">
    <location>
        <begin position="22"/>
        <end position="35"/>
    </location>
</feature>
<evidence type="ECO:0000313" key="3">
    <source>
        <dbReference type="Proteomes" id="UP000281553"/>
    </source>
</evidence>
<keyword evidence="3" id="KW-1185">Reference proteome</keyword>